<name>A0A2T3A4P8_9PEZI</name>
<dbReference type="EMBL" id="KZ678470">
    <property type="protein sequence ID" value="PSR82782.1"/>
    <property type="molecule type" value="Genomic_DNA"/>
</dbReference>
<dbReference type="Proteomes" id="UP000241462">
    <property type="component" value="Unassembled WGS sequence"/>
</dbReference>
<keyword evidence="3" id="KW-1185">Reference proteome</keyword>
<evidence type="ECO:0000313" key="2">
    <source>
        <dbReference type="EMBL" id="PSR82782.1"/>
    </source>
</evidence>
<dbReference type="OrthoDB" id="3351042at2759"/>
<organism evidence="2 3">
    <name type="scientific">Coniella lustricola</name>
    <dbReference type="NCBI Taxonomy" id="2025994"/>
    <lineage>
        <taxon>Eukaryota</taxon>
        <taxon>Fungi</taxon>
        <taxon>Dikarya</taxon>
        <taxon>Ascomycota</taxon>
        <taxon>Pezizomycotina</taxon>
        <taxon>Sordariomycetes</taxon>
        <taxon>Sordariomycetidae</taxon>
        <taxon>Diaporthales</taxon>
        <taxon>Schizoparmaceae</taxon>
        <taxon>Coniella</taxon>
    </lineage>
</organism>
<feature type="compositionally biased region" description="Basic and acidic residues" evidence="1">
    <location>
        <begin position="22"/>
        <end position="39"/>
    </location>
</feature>
<gene>
    <name evidence="2" type="ORF">BD289DRAFT_483646</name>
</gene>
<dbReference type="STRING" id="2025994.A0A2T3A4P8"/>
<protein>
    <submittedName>
        <fullName evidence="2">Uncharacterized protein</fullName>
    </submittedName>
</protein>
<feature type="compositionally biased region" description="Polar residues" evidence="1">
    <location>
        <begin position="69"/>
        <end position="80"/>
    </location>
</feature>
<evidence type="ECO:0000256" key="1">
    <source>
        <dbReference type="SAM" id="MobiDB-lite"/>
    </source>
</evidence>
<proteinExistence type="predicted"/>
<reference evidence="2 3" key="1">
    <citation type="journal article" date="2018" name="Mycol. Prog.">
        <title>Coniella lustricola, a new species from submerged detritus.</title>
        <authorList>
            <person name="Raudabaugh D.B."/>
            <person name="Iturriaga T."/>
            <person name="Carver A."/>
            <person name="Mondo S."/>
            <person name="Pangilinan J."/>
            <person name="Lipzen A."/>
            <person name="He G."/>
            <person name="Amirebrahimi M."/>
            <person name="Grigoriev I.V."/>
            <person name="Miller A.N."/>
        </authorList>
    </citation>
    <scope>NUCLEOTIDE SEQUENCE [LARGE SCALE GENOMIC DNA]</scope>
    <source>
        <strain evidence="2 3">B22-T-1</strain>
    </source>
</reference>
<evidence type="ECO:0000313" key="3">
    <source>
        <dbReference type="Proteomes" id="UP000241462"/>
    </source>
</evidence>
<feature type="compositionally biased region" description="Basic and acidic residues" evidence="1">
    <location>
        <begin position="102"/>
        <end position="113"/>
    </location>
</feature>
<feature type="region of interest" description="Disordered" evidence="1">
    <location>
        <begin position="1"/>
        <end position="115"/>
    </location>
</feature>
<accession>A0A2T3A4P8</accession>
<sequence>MAPTDDSRPMLRPSHFSVSDAHSTDRDAAGGHLPAEERLYSLPSSPLGLPDPPRRPSSTSIGGHDGSLTDPSSPVLQQPTLPMGNLNLEDISENSISSPAHNTDHLSEDEKTSSRTSRFVGNMLVTRIGRASWQSLESTARLPFYLSPWGDNQPFTLPNLRKRDLALAGVAHFGLDALGASAVTVVESAFEHAVSATVEQTADEGLSKVTGKRSKSHVVERRVGMNSLTLRIKHKLIGEAAELVFQGVRRTEDRMACAKGWFCPYLYASGREPELSRAKDFNMAQLLTPRLAADASIAPTMLSSFIESDTPVISPFGCPWEDASFKPGFTFPKFKRMAVMLTGISPYRYITTQSAWSHSRIPNEARITFHLFTHVPAVVVPVRDQSPILAWSPRTVAQMLDKKSHYDVKIHVRELLDFISTVIDEDAVKQSFQESGHGWRDVLEGCLHPMLSAVLNVPDAIRQTAQECCELERTGIVAFRY</sequence>
<dbReference type="InParanoid" id="A0A2T3A4P8"/>
<dbReference type="AlphaFoldDB" id="A0A2T3A4P8"/>